<dbReference type="Proteomes" id="UP000286931">
    <property type="component" value="Unassembled WGS sequence"/>
</dbReference>
<accession>A0A401YJV0</accession>
<feature type="region of interest" description="Disordered" evidence="1">
    <location>
        <begin position="91"/>
        <end position="122"/>
    </location>
</feature>
<reference evidence="2 3" key="1">
    <citation type="submission" date="2018-12" db="EMBL/GenBank/DDBJ databases">
        <title>Draft genome sequence of Embleya hyalina NBRC 13850T.</title>
        <authorList>
            <person name="Komaki H."/>
            <person name="Hosoyama A."/>
            <person name="Kimura A."/>
            <person name="Ichikawa N."/>
            <person name="Tamura T."/>
        </authorList>
    </citation>
    <scope>NUCLEOTIDE SEQUENCE [LARGE SCALE GENOMIC DNA]</scope>
    <source>
        <strain evidence="2 3">NBRC 13850</strain>
    </source>
</reference>
<evidence type="ECO:0000256" key="1">
    <source>
        <dbReference type="SAM" id="MobiDB-lite"/>
    </source>
</evidence>
<evidence type="ECO:0000313" key="3">
    <source>
        <dbReference type="Proteomes" id="UP000286931"/>
    </source>
</evidence>
<organism evidence="2 3">
    <name type="scientific">Embleya hyalina</name>
    <dbReference type="NCBI Taxonomy" id="516124"/>
    <lineage>
        <taxon>Bacteria</taxon>
        <taxon>Bacillati</taxon>
        <taxon>Actinomycetota</taxon>
        <taxon>Actinomycetes</taxon>
        <taxon>Kitasatosporales</taxon>
        <taxon>Streptomycetaceae</taxon>
        <taxon>Embleya</taxon>
    </lineage>
</organism>
<gene>
    <name evidence="2" type="ORF">EHYA_02527</name>
</gene>
<keyword evidence="3" id="KW-1185">Reference proteome</keyword>
<dbReference type="EMBL" id="BIFH01000016">
    <property type="protein sequence ID" value="GCD94858.1"/>
    <property type="molecule type" value="Genomic_DNA"/>
</dbReference>
<dbReference type="AlphaFoldDB" id="A0A401YJV0"/>
<comment type="caution">
    <text evidence="2">The sequence shown here is derived from an EMBL/GenBank/DDBJ whole genome shotgun (WGS) entry which is preliminary data.</text>
</comment>
<sequence length="122" mass="13078">MTWRAGRVGSVVRQLVLDVYPIRFVPTVDAGVITGRTCSRSVNSGAGARRRSEIVGGSAWLNCEHVSGNRLSEGEWAGLRWQGPEPASWLVRSGVQATPPGPERDRGTVPADPAGFGPNRIE</sequence>
<name>A0A401YJV0_9ACTN</name>
<proteinExistence type="predicted"/>
<protein>
    <submittedName>
        <fullName evidence="2">Uncharacterized protein</fullName>
    </submittedName>
</protein>
<evidence type="ECO:0000313" key="2">
    <source>
        <dbReference type="EMBL" id="GCD94858.1"/>
    </source>
</evidence>